<name>A0A4Y2UST9_ARAVE</name>
<evidence type="ECO:0000313" key="4">
    <source>
        <dbReference type="Proteomes" id="UP000499080"/>
    </source>
</evidence>
<feature type="compositionally biased region" description="Basic and acidic residues" evidence="1">
    <location>
        <begin position="47"/>
        <end position="56"/>
    </location>
</feature>
<sequence length="826" mass="89775">MKPLLAAVVALLLMVHFETHDAAPQPLPLLNTTDTDDLIETSSTTDVNKDNEDRPKSTTLESLIDRVPTEASSGNASEKTAGEDSKEVVDTTFGGSDIVESRSDSNEPSEKIADETTISEVNKDDAKFATSGNEAAVGSTPGISTTEAKVFSDDPKPLVENSEEIVKNDEIPEVIMVSRYVPPLDPMKHMLMMAEVRKQQELSASTTEASSTNPPTTAKLSSTNPPATTEISSTNPSETTEVSSTNPPATTEEIPVAEKVFPEEVEKHAAESFDVEKIAVSTVDPTTSSPNNPTVVVKYADDIISSEADIISTSESSQTTEKNKVTESSSTALITESTPIDVSSSHTLDMNHESSVLIHSSELFSGKNESSIVENSTNLNETFYSDSTEQAQTYSPTELTDLVSSTETYTTDSPHSSTDIKSEESMEEASLVRSDDEIDSVEISEAEESSSLPTEPTEIADVSDERQSETSFNEAPSTPVFNSDSEVLTTTKPEVETEVVNEKLLASEDEAAKNVTLEESEFKEEPSSFNTSEIIEGENLTDSPVEIAESRDSDSSSSVVDLETTTQNILTTLRDIVFGFSTATPEKDIDSPKSESTDLNLTSSESEIPSEPVMDSESNDNAEIRSESELPVDNPTSDIMKVELEVSSIDSISTEVPSAVFSTVPDEETKSDLKDDSSTTISNEEALKYSPEKEREFSNNTDEKDSILFEDFTETTSVPEILSTVETPLKSELLESSDPVTASEVSSDVPTKDDFKPEENQTVKLDTKDRYVSGNNSDMVAAVQFLHYHDKASSEQCFKLVDAHWKYATNLTDDNKKKQVNVLQFL</sequence>
<feature type="compositionally biased region" description="Basic and acidic residues" evidence="1">
    <location>
        <begin position="685"/>
        <end position="705"/>
    </location>
</feature>
<feature type="compositionally biased region" description="Acidic residues" evidence="1">
    <location>
        <begin position="436"/>
        <end position="448"/>
    </location>
</feature>
<feature type="compositionally biased region" description="Basic and acidic residues" evidence="1">
    <location>
        <begin position="99"/>
        <end position="113"/>
    </location>
</feature>
<reference evidence="3 4" key="1">
    <citation type="journal article" date="2019" name="Sci. Rep.">
        <title>Orb-weaving spider Araneus ventricosus genome elucidates the spidroin gene catalogue.</title>
        <authorList>
            <person name="Kono N."/>
            <person name="Nakamura H."/>
            <person name="Ohtoshi R."/>
            <person name="Moran D.A.P."/>
            <person name="Shinohara A."/>
            <person name="Yoshida Y."/>
            <person name="Fujiwara M."/>
            <person name="Mori M."/>
            <person name="Tomita M."/>
            <person name="Arakawa K."/>
        </authorList>
    </citation>
    <scope>NUCLEOTIDE SEQUENCE [LARGE SCALE GENOMIC DNA]</scope>
</reference>
<proteinExistence type="predicted"/>
<feature type="region of interest" description="Disordered" evidence="1">
    <location>
        <begin position="198"/>
        <end position="256"/>
    </location>
</feature>
<feature type="compositionally biased region" description="Polar residues" evidence="1">
    <location>
        <begin position="219"/>
        <end position="249"/>
    </location>
</feature>
<feature type="compositionally biased region" description="Basic and acidic residues" evidence="1">
    <location>
        <begin position="80"/>
        <end position="89"/>
    </location>
</feature>
<dbReference type="EMBL" id="BGPR01039990">
    <property type="protein sequence ID" value="GBO16059.1"/>
    <property type="molecule type" value="Genomic_DNA"/>
</dbReference>
<feature type="chain" id="PRO_5021331842" evidence="2">
    <location>
        <begin position="23"/>
        <end position="826"/>
    </location>
</feature>
<feature type="compositionally biased region" description="Basic and acidic residues" evidence="1">
    <location>
        <begin position="667"/>
        <end position="677"/>
    </location>
</feature>
<feature type="region of interest" description="Disordered" evidence="1">
    <location>
        <begin position="40"/>
        <end position="113"/>
    </location>
</feature>
<feature type="compositionally biased region" description="Polar residues" evidence="1">
    <location>
        <begin position="403"/>
        <end position="417"/>
    </location>
</feature>
<feature type="compositionally biased region" description="Basic and acidic residues" evidence="1">
    <location>
        <begin position="750"/>
        <end position="761"/>
    </location>
</feature>
<keyword evidence="4" id="KW-1185">Reference proteome</keyword>
<evidence type="ECO:0000256" key="1">
    <source>
        <dbReference type="SAM" id="MobiDB-lite"/>
    </source>
</evidence>
<keyword evidence="2" id="KW-0732">Signal</keyword>
<evidence type="ECO:0000256" key="2">
    <source>
        <dbReference type="SAM" id="SignalP"/>
    </source>
</evidence>
<feature type="compositionally biased region" description="Low complexity" evidence="1">
    <location>
        <begin position="311"/>
        <end position="320"/>
    </location>
</feature>
<organism evidence="3 4">
    <name type="scientific">Araneus ventricosus</name>
    <name type="common">Orbweaver spider</name>
    <name type="synonym">Epeira ventricosa</name>
    <dbReference type="NCBI Taxonomy" id="182803"/>
    <lineage>
        <taxon>Eukaryota</taxon>
        <taxon>Metazoa</taxon>
        <taxon>Ecdysozoa</taxon>
        <taxon>Arthropoda</taxon>
        <taxon>Chelicerata</taxon>
        <taxon>Arachnida</taxon>
        <taxon>Araneae</taxon>
        <taxon>Araneomorphae</taxon>
        <taxon>Entelegynae</taxon>
        <taxon>Araneoidea</taxon>
        <taxon>Araneidae</taxon>
        <taxon>Araneus</taxon>
    </lineage>
</organism>
<feature type="compositionally biased region" description="Polar residues" evidence="1">
    <location>
        <begin position="597"/>
        <end position="607"/>
    </location>
</feature>
<feature type="region of interest" description="Disordered" evidence="1">
    <location>
        <begin position="403"/>
        <end position="562"/>
    </location>
</feature>
<feature type="compositionally biased region" description="Polar residues" evidence="1">
    <location>
        <begin position="738"/>
        <end position="749"/>
    </location>
</feature>
<feature type="region of interest" description="Disordered" evidence="1">
    <location>
        <begin position="130"/>
        <end position="155"/>
    </location>
</feature>
<dbReference type="AlphaFoldDB" id="A0A4Y2UST9"/>
<dbReference type="OrthoDB" id="6434887at2759"/>
<feature type="region of interest" description="Disordered" evidence="1">
    <location>
        <begin position="733"/>
        <end position="761"/>
    </location>
</feature>
<feature type="compositionally biased region" description="Polar residues" evidence="1">
    <location>
        <begin position="469"/>
        <end position="485"/>
    </location>
</feature>
<feature type="region of interest" description="Disordered" evidence="1">
    <location>
        <begin position="659"/>
        <end position="705"/>
    </location>
</feature>
<feature type="region of interest" description="Disordered" evidence="1">
    <location>
        <begin position="311"/>
        <end position="331"/>
    </location>
</feature>
<gene>
    <name evidence="3" type="ORF">AVEN_251222_1</name>
</gene>
<feature type="region of interest" description="Disordered" evidence="1">
    <location>
        <begin position="582"/>
        <end position="638"/>
    </location>
</feature>
<protein>
    <submittedName>
        <fullName evidence="3">Uncharacterized protein</fullName>
    </submittedName>
</protein>
<evidence type="ECO:0000313" key="3">
    <source>
        <dbReference type="EMBL" id="GBO16059.1"/>
    </source>
</evidence>
<feature type="signal peptide" evidence="2">
    <location>
        <begin position="1"/>
        <end position="22"/>
    </location>
</feature>
<dbReference type="Proteomes" id="UP000499080">
    <property type="component" value="Unassembled WGS sequence"/>
</dbReference>
<feature type="compositionally biased region" description="Low complexity" evidence="1">
    <location>
        <begin position="203"/>
        <end position="218"/>
    </location>
</feature>
<accession>A0A4Y2UST9</accession>
<comment type="caution">
    <text evidence="3">The sequence shown here is derived from an EMBL/GenBank/DDBJ whole genome shotgun (WGS) entry which is preliminary data.</text>
</comment>
<feature type="compositionally biased region" description="Basic and acidic residues" evidence="1">
    <location>
        <begin position="585"/>
        <end position="596"/>
    </location>
</feature>